<evidence type="ECO:0000313" key="4">
    <source>
        <dbReference type="EMBL" id="EER98662.2"/>
    </source>
</evidence>
<dbReference type="eggNOG" id="KOG0987">
    <property type="taxonomic scope" value="Eukaryota"/>
</dbReference>
<dbReference type="eggNOG" id="KOG0851">
    <property type="taxonomic scope" value="Eukaryota"/>
</dbReference>
<feature type="domain" description="DNA helicase Pif1-like 2B" evidence="3">
    <location>
        <begin position="170"/>
        <end position="216"/>
    </location>
</feature>
<evidence type="ECO:0000259" key="2">
    <source>
        <dbReference type="Pfam" id="PF05970"/>
    </source>
</evidence>
<dbReference type="Proteomes" id="UP000000768">
    <property type="component" value="Chromosome 2"/>
</dbReference>
<dbReference type="SUPFAM" id="SSF52540">
    <property type="entry name" value="P-loop containing nucleoside triphosphate hydrolases"/>
    <property type="match status" value="1"/>
</dbReference>
<dbReference type="EMBL" id="CM000761">
    <property type="protein sequence ID" value="EER98662.2"/>
    <property type="molecule type" value="Genomic_DNA"/>
</dbReference>
<dbReference type="Gene3D" id="2.30.30.940">
    <property type="match status" value="1"/>
</dbReference>
<dbReference type="GO" id="GO:0006281">
    <property type="term" value="P:DNA repair"/>
    <property type="evidence" value="ECO:0007669"/>
    <property type="project" value="UniProtKB-KW"/>
</dbReference>
<dbReference type="HOGENOM" id="CLU_363081_0_0_1"/>
<dbReference type="GO" id="GO:0000723">
    <property type="term" value="P:telomere maintenance"/>
    <property type="evidence" value="ECO:0007669"/>
    <property type="project" value="InterPro"/>
</dbReference>
<reference evidence="4 5" key="1">
    <citation type="journal article" date="2009" name="Nature">
        <title>The Sorghum bicolor genome and the diversification of grasses.</title>
        <authorList>
            <person name="Paterson A.H."/>
            <person name="Bowers J.E."/>
            <person name="Bruggmann R."/>
            <person name="Dubchak I."/>
            <person name="Grimwood J."/>
            <person name="Gundlach H."/>
            <person name="Haberer G."/>
            <person name="Hellsten U."/>
            <person name="Mitros T."/>
            <person name="Poliakov A."/>
            <person name="Schmutz J."/>
            <person name="Spannagl M."/>
            <person name="Tang H."/>
            <person name="Wang X."/>
            <person name="Wicker T."/>
            <person name="Bharti A.K."/>
            <person name="Chapman J."/>
            <person name="Feltus F.A."/>
            <person name="Gowik U."/>
            <person name="Grigoriev I.V."/>
            <person name="Lyons E."/>
            <person name="Maher C.A."/>
            <person name="Martis M."/>
            <person name="Narechania A."/>
            <person name="Otillar R.P."/>
            <person name="Penning B.W."/>
            <person name="Salamov A.A."/>
            <person name="Wang Y."/>
            <person name="Zhang L."/>
            <person name="Carpita N.C."/>
            <person name="Freeling M."/>
            <person name="Gingle A.R."/>
            <person name="Hash C.T."/>
            <person name="Keller B."/>
            <person name="Klein P."/>
            <person name="Kresovich S."/>
            <person name="McCann M.C."/>
            <person name="Ming R."/>
            <person name="Peterson D.G."/>
            <person name="Mehboob-ur-Rahman"/>
            <person name="Ware D."/>
            <person name="Westhoff P."/>
            <person name="Mayer K.F."/>
            <person name="Messing J."/>
            <person name="Rokhsar D.S."/>
        </authorList>
    </citation>
    <scope>NUCLEOTIDE SEQUENCE [LARGE SCALE GENOMIC DNA]</scope>
    <source>
        <strain evidence="5">cv. BTx623</strain>
    </source>
</reference>
<keyword evidence="5" id="KW-1185">Reference proteome</keyword>
<keyword evidence="1" id="KW-0067">ATP-binding</keyword>
<name>C5X8X8_SORBI</name>
<feature type="non-terminal residue" evidence="4">
    <location>
        <position position="316"/>
    </location>
</feature>
<accession>C5X8X8</accession>
<comment type="cofactor">
    <cofactor evidence="1">
        <name>Mg(2+)</name>
        <dbReference type="ChEBI" id="CHEBI:18420"/>
    </cofactor>
</comment>
<dbReference type="EC" id="5.6.2.3" evidence="1"/>
<dbReference type="AlphaFoldDB" id="C5X8X8"/>
<dbReference type="PANTHER" id="PTHR10492:SF57">
    <property type="entry name" value="ATP-DEPENDENT DNA HELICASE"/>
    <property type="match status" value="1"/>
</dbReference>
<organism evidence="4 5">
    <name type="scientific">Sorghum bicolor</name>
    <name type="common">Sorghum</name>
    <name type="synonym">Sorghum vulgare</name>
    <dbReference type="NCBI Taxonomy" id="4558"/>
    <lineage>
        <taxon>Eukaryota</taxon>
        <taxon>Viridiplantae</taxon>
        <taxon>Streptophyta</taxon>
        <taxon>Embryophyta</taxon>
        <taxon>Tracheophyta</taxon>
        <taxon>Spermatophyta</taxon>
        <taxon>Magnoliopsida</taxon>
        <taxon>Liliopsida</taxon>
        <taxon>Poales</taxon>
        <taxon>Poaceae</taxon>
        <taxon>PACMAD clade</taxon>
        <taxon>Panicoideae</taxon>
        <taxon>Andropogonodae</taxon>
        <taxon>Andropogoneae</taxon>
        <taxon>Sorghinae</taxon>
        <taxon>Sorghum</taxon>
    </lineage>
</organism>
<dbReference type="Pfam" id="PF21530">
    <property type="entry name" value="Pif1_2B_dom"/>
    <property type="match status" value="1"/>
</dbReference>
<dbReference type="InterPro" id="IPR010285">
    <property type="entry name" value="DNA_helicase_pif1-like_DEAD"/>
</dbReference>
<keyword evidence="1" id="KW-0227">DNA damage</keyword>
<feature type="domain" description="DNA helicase Pif1-like DEAD-box helicase" evidence="2">
    <location>
        <begin position="1"/>
        <end position="67"/>
    </location>
</feature>
<dbReference type="Gramene" id="EER98662">
    <property type="protein sequence ID" value="EER98662"/>
    <property type="gene ID" value="SORBI_3002G160500"/>
</dbReference>
<sequence>VLPVVEGGRRLDIIDASITSSYLWNHVKILKLTINMRLLGMSRSGLPTDEVRAFSDWVLSIGDGTATGTVHGDDGDFELVEIPPDLLVPKLGSPIDNIIRSTYPNLDTLYSNPDYLRERAIISPKNDTIDEINNRVLSLIPGHEKVYLTSDSLVETSKGHSNSDLLYPVEFLNSLQFKGIPSHKLILKVGAPVMLLRNLNHSADLCNGTRLIITQLGDRVLEAQIITNTKWPFVLSRRQFPVRLCYAVTINKSQGQTLHNVGLYLTRPVFSHGQLYVAISRVTSRDGLSVLIDDGTDLASNLTENIVYKEVLRALW</sequence>
<keyword evidence="1" id="KW-0378">Hydrolase</keyword>
<dbReference type="GO" id="GO:0006310">
    <property type="term" value="P:DNA recombination"/>
    <property type="evidence" value="ECO:0007669"/>
    <property type="project" value="UniProtKB-KW"/>
</dbReference>
<dbReference type="FunFam" id="3.40.50.300:FF:002884">
    <property type="entry name" value="ATP-dependent DNA helicase"/>
    <property type="match status" value="1"/>
</dbReference>
<dbReference type="OMA" id="SHANCTH"/>
<keyword evidence="1" id="KW-0547">Nucleotide-binding</keyword>
<gene>
    <name evidence="4" type="ORF">SORBI_3002G160500</name>
</gene>
<comment type="similarity">
    <text evidence="1">Belongs to the helicase family.</text>
</comment>
<dbReference type="Gene3D" id="3.40.50.300">
    <property type="entry name" value="P-loop containing nucleotide triphosphate hydrolases"/>
    <property type="match status" value="1"/>
</dbReference>
<dbReference type="InterPro" id="IPR049163">
    <property type="entry name" value="Pif1-like_2B_dom"/>
</dbReference>
<evidence type="ECO:0000313" key="5">
    <source>
        <dbReference type="Proteomes" id="UP000000768"/>
    </source>
</evidence>
<keyword evidence="1" id="KW-0233">DNA recombination</keyword>
<dbReference type="GO" id="GO:0043139">
    <property type="term" value="F:5'-3' DNA helicase activity"/>
    <property type="evidence" value="ECO:0007669"/>
    <property type="project" value="UniProtKB-EC"/>
</dbReference>
<evidence type="ECO:0000256" key="1">
    <source>
        <dbReference type="RuleBase" id="RU363044"/>
    </source>
</evidence>
<proteinExistence type="inferred from homology"/>
<dbReference type="InParanoid" id="C5X8X8"/>
<comment type="catalytic activity">
    <reaction evidence="1">
        <text>ATP + H2O = ADP + phosphate + H(+)</text>
        <dbReference type="Rhea" id="RHEA:13065"/>
        <dbReference type="ChEBI" id="CHEBI:15377"/>
        <dbReference type="ChEBI" id="CHEBI:15378"/>
        <dbReference type="ChEBI" id="CHEBI:30616"/>
        <dbReference type="ChEBI" id="CHEBI:43474"/>
        <dbReference type="ChEBI" id="CHEBI:456216"/>
        <dbReference type="EC" id="5.6.2.3"/>
    </reaction>
</comment>
<protein>
    <recommendedName>
        <fullName evidence="1">ATP-dependent DNA helicase</fullName>
        <ecNumber evidence="1">5.6.2.3</ecNumber>
    </recommendedName>
</protein>
<dbReference type="InterPro" id="IPR027417">
    <property type="entry name" value="P-loop_NTPase"/>
</dbReference>
<dbReference type="STRING" id="4558.C5X8X8"/>
<dbReference type="CDD" id="cd18809">
    <property type="entry name" value="SF1_C_RecD"/>
    <property type="match status" value="1"/>
</dbReference>
<reference evidence="5" key="2">
    <citation type="journal article" date="2018" name="Plant J.">
        <title>The Sorghum bicolor reference genome: improved assembly, gene annotations, a transcriptome atlas, and signatures of genome organization.</title>
        <authorList>
            <person name="McCormick R.F."/>
            <person name="Truong S.K."/>
            <person name="Sreedasyam A."/>
            <person name="Jenkins J."/>
            <person name="Shu S."/>
            <person name="Sims D."/>
            <person name="Kennedy M."/>
            <person name="Amirebrahimi M."/>
            <person name="Weers B.D."/>
            <person name="McKinley B."/>
            <person name="Mattison A."/>
            <person name="Morishige D.T."/>
            <person name="Grimwood J."/>
            <person name="Schmutz J."/>
            <person name="Mullet J.E."/>
        </authorList>
    </citation>
    <scope>NUCLEOTIDE SEQUENCE [LARGE SCALE GENOMIC DNA]</scope>
    <source>
        <strain evidence="5">cv. BTx623</strain>
    </source>
</reference>
<dbReference type="PANTHER" id="PTHR10492">
    <property type="match status" value="1"/>
</dbReference>
<dbReference type="Pfam" id="PF05970">
    <property type="entry name" value="PIF1"/>
    <property type="match status" value="1"/>
</dbReference>
<evidence type="ECO:0000259" key="3">
    <source>
        <dbReference type="Pfam" id="PF21530"/>
    </source>
</evidence>
<keyword evidence="1" id="KW-0234">DNA repair</keyword>
<keyword evidence="1" id="KW-0347">Helicase</keyword>
<dbReference type="GO" id="GO:0016887">
    <property type="term" value="F:ATP hydrolysis activity"/>
    <property type="evidence" value="ECO:0007669"/>
    <property type="project" value="RHEA"/>
</dbReference>
<dbReference type="GO" id="GO:0005524">
    <property type="term" value="F:ATP binding"/>
    <property type="evidence" value="ECO:0007669"/>
    <property type="project" value="UniProtKB-KW"/>
</dbReference>